<evidence type="ECO:0000313" key="2">
    <source>
        <dbReference type="Proteomes" id="UP000831859"/>
    </source>
</evidence>
<geneLocation type="plasmid" evidence="1 2">
    <name>p1unnamed</name>
</geneLocation>
<evidence type="ECO:0000313" key="1">
    <source>
        <dbReference type="EMBL" id="UQS85771.1"/>
    </source>
</evidence>
<dbReference type="EMBL" id="CP093363">
    <property type="protein sequence ID" value="UQS85771.1"/>
    <property type="molecule type" value="Genomic_DNA"/>
</dbReference>
<proteinExistence type="predicted"/>
<name>A0ABY4PK99_9LACO</name>
<dbReference type="RefSeq" id="WP_249511735.1">
    <property type="nucleotide sequence ID" value="NZ_CP093363.1"/>
</dbReference>
<protein>
    <recommendedName>
        <fullName evidence="3">Terminase</fullName>
    </recommendedName>
</protein>
<keyword evidence="1" id="KW-0614">Plasmid</keyword>
<accession>A0ABY4PK99</accession>
<keyword evidence="2" id="KW-1185">Reference proteome</keyword>
<gene>
    <name evidence="1" type="ORF">MOO46_07510</name>
</gene>
<dbReference type="Proteomes" id="UP000831859">
    <property type="component" value="Plasmid p1unnamed"/>
</dbReference>
<organism evidence="1 2">
    <name type="scientific">Apilactobacillus apisilvae</name>
    <dbReference type="NCBI Taxonomy" id="2923364"/>
    <lineage>
        <taxon>Bacteria</taxon>
        <taxon>Bacillati</taxon>
        <taxon>Bacillota</taxon>
        <taxon>Bacilli</taxon>
        <taxon>Lactobacillales</taxon>
        <taxon>Lactobacillaceae</taxon>
        <taxon>Apilactobacillus</taxon>
    </lineage>
</organism>
<reference evidence="1 2" key="1">
    <citation type="journal article" date="2022" name="Int. J. Syst. Evol. Microbiol.">
        <title>Apilactobacillus apisilvae sp. nov., Nicolia spurrieriana gen. nov. sp. nov., Bombilactobacillus folatiphilus sp. nov. and Bombilactobacillus thymidiniphilus sp. nov., four new lactic acid bacterial isolates from stingless bees Tetragonula carbonaria and Austroplebeia australis.</title>
        <authorList>
            <person name="Oliphant S.A."/>
            <person name="Watson-Haigh N.S."/>
            <person name="Sumby K.M."/>
            <person name="Gardner J."/>
            <person name="Groom S."/>
            <person name="Jiranek V."/>
        </authorList>
    </citation>
    <scope>NUCLEOTIDE SEQUENCE [LARGE SCALE GENOMIC DNA]</scope>
    <source>
        <strain evidence="1 2">SG5_A10</strain>
    </source>
</reference>
<evidence type="ECO:0008006" key="3">
    <source>
        <dbReference type="Google" id="ProtNLM"/>
    </source>
</evidence>
<sequence length="243" mass="28243">MDWSRAKTDYEKGMCYREIAKKYKCKYGTVRVHARRHKWKQIEAPLNTKKAKRDVTHVTKKRTKNVTDTDKNVTPVTDDDTEELSPENEYYCYLRATQRIPRYKAYLIARKGFITTEASAMVQSSILEKKPEIRLRINKIQQNSLERNSWTMDNVLKELDNIFEQSVASIFYNGLNKANSDSAYNALDRIISLLSLVPTEQAKLKKLQFDSRLSELKAKSLDDNDDAQMSQLGKLMDKLEDDS</sequence>